<dbReference type="Proteomes" id="UP001151760">
    <property type="component" value="Unassembled WGS sequence"/>
</dbReference>
<evidence type="ECO:0000256" key="1">
    <source>
        <dbReference type="SAM" id="Coils"/>
    </source>
</evidence>
<keyword evidence="4" id="KW-1185">Reference proteome</keyword>
<feature type="region of interest" description="Disordered" evidence="2">
    <location>
        <begin position="247"/>
        <end position="272"/>
    </location>
</feature>
<organism evidence="3 4">
    <name type="scientific">Tanacetum coccineum</name>
    <dbReference type="NCBI Taxonomy" id="301880"/>
    <lineage>
        <taxon>Eukaryota</taxon>
        <taxon>Viridiplantae</taxon>
        <taxon>Streptophyta</taxon>
        <taxon>Embryophyta</taxon>
        <taxon>Tracheophyta</taxon>
        <taxon>Spermatophyta</taxon>
        <taxon>Magnoliopsida</taxon>
        <taxon>eudicotyledons</taxon>
        <taxon>Gunneridae</taxon>
        <taxon>Pentapetalae</taxon>
        <taxon>asterids</taxon>
        <taxon>campanulids</taxon>
        <taxon>Asterales</taxon>
        <taxon>Asteraceae</taxon>
        <taxon>Asteroideae</taxon>
        <taxon>Anthemideae</taxon>
        <taxon>Anthemidinae</taxon>
        <taxon>Tanacetum</taxon>
    </lineage>
</organism>
<evidence type="ECO:0000256" key="2">
    <source>
        <dbReference type="SAM" id="MobiDB-lite"/>
    </source>
</evidence>
<proteinExistence type="predicted"/>
<name>A0ABQ5EGV1_9ASTR</name>
<reference evidence="3" key="1">
    <citation type="journal article" date="2022" name="Int. J. Mol. Sci.">
        <title>Draft Genome of Tanacetum Coccineum: Genomic Comparison of Closely Related Tanacetum-Family Plants.</title>
        <authorList>
            <person name="Yamashiro T."/>
            <person name="Shiraishi A."/>
            <person name="Nakayama K."/>
            <person name="Satake H."/>
        </authorList>
    </citation>
    <scope>NUCLEOTIDE SEQUENCE</scope>
</reference>
<dbReference type="EMBL" id="BQNB010016288">
    <property type="protein sequence ID" value="GJT50042.1"/>
    <property type="molecule type" value="Genomic_DNA"/>
</dbReference>
<evidence type="ECO:0000313" key="4">
    <source>
        <dbReference type="Proteomes" id="UP001151760"/>
    </source>
</evidence>
<protein>
    <submittedName>
        <fullName evidence="3">Uncharacterized protein</fullName>
    </submittedName>
</protein>
<gene>
    <name evidence="3" type="ORF">Tco_0976199</name>
</gene>
<evidence type="ECO:0000313" key="3">
    <source>
        <dbReference type="EMBL" id="GJT50042.1"/>
    </source>
</evidence>
<feature type="coiled-coil region" evidence="1">
    <location>
        <begin position="114"/>
        <end position="148"/>
    </location>
</feature>
<feature type="compositionally biased region" description="Polar residues" evidence="2">
    <location>
        <begin position="252"/>
        <end position="272"/>
    </location>
</feature>
<feature type="region of interest" description="Disordered" evidence="2">
    <location>
        <begin position="289"/>
        <end position="328"/>
    </location>
</feature>
<feature type="compositionally biased region" description="Polar residues" evidence="2">
    <location>
        <begin position="291"/>
        <end position="328"/>
    </location>
</feature>
<accession>A0ABQ5EGV1</accession>
<reference evidence="3" key="2">
    <citation type="submission" date="2022-01" db="EMBL/GenBank/DDBJ databases">
        <authorList>
            <person name="Yamashiro T."/>
            <person name="Shiraishi A."/>
            <person name="Satake H."/>
            <person name="Nakayama K."/>
        </authorList>
    </citation>
    <scope>NUCLEOTIDE SEQUENCE</scope>
</reference>
<keyword evidence="1" id="KW-0175">Coiled coil</keyword>
<sequence>MYLKKAQYEKPCLYAIPHDQSDPANRLVPDREETLTLEEESRSKLNKDLVKPFDYTKLNKIVDQAWVKHSNDRLHLRNPTAQDMEILVKTCLIPLALKTQNDSFAFVHELKQEMHADLKYVESLEDEIDELESDKAEFSNMYDMLLQECVSNDIMCSYLQSSSDLDEITELQCLYLHKVRECDCLAQKLSEQTEFTLIEKCKGKSVDTKFDKPSVVRQPNAQRIPKLSVLGKPAPFSDSLERTNFAKKKSVSKTNESEGLSKPVTPQNLPQTATQAVRNTNVIKPGMYRIASSTTQTRAPQLTQNSRNTKPRVSTSTRVAHRTNVSRP</sequence>
<comment type="caution">
    <text evidence="3">The sequence shown here is derived from an EMBL/GenBank/DDBJ whole genome shotgun (WGS) entry which is preliminary data.</text>
</comment>